<feature type="non-terminal residue" evidence="1">
    <location>
        <position position="1"/>
    </location>
</feature>
<keyword evidence="2" id="KW-1185">Reference proteome</keyword>
<gene>
    <name evidence="1" type="ORF">H5410_061816</name>
</gene>
<dbReference type="Proteomes" id="UP000824120">
    <property type="component" value="Chromosome 12"/>
</dbReference>
<organism evidence="1 2">
    <name type="scientific">Solanum commersonii</name>
    <name type="common">Commerson's wild potato</name>
    <name type="synonym">Commerson's nightshade</name>
    <dbReference type="NCBI Taxonomy" id="4109"/>
    <lineage>
        <taxon>Eukaryota</taxon>
        <taxon>Viridiplantae</taxon>
        <taxon>Streptophyta</taxon>
        <taxon>Embryophyta</taxon>
        <taxon>Tracheophyta</taxon>
        <taxon>Spermatophyta</taxon>
        <taxon>Magnoliopsida</taxon>
        <taxon>eudicotyledons</taxon>
        <taxon>Gunneridae</taxon>
        <taxon>Pentapetalae</taxon>
        <taxon>asterids</taxon>
        <taxon>lamiids</taxon>
        <taxon>Solanales</taxon>
        <taxon>Solanaceae</taxon>
        <taxon>Solanoideae</taxon>
        <taxon>Solaneae</taxon>
        <taxon>Solanum</taxon>
    </lineage>
</organism>
<dbReference type="EMBL" id="JACXVP010000012">
    <property type="protein sequence ID" value="KAG5572050.1"/>
    <property type="molecule type" value="Genomic_DNA"/>
</dbReference>
<sequence>MLTKEDGIIFRGIHEIKQEDVEFYQKLQGQNTRQIVVAQPEVFKTGLRLNKIQGNTGRIGDSKALGEDGFNAYFFKKAGGGFT</sequence>
<evidence type="ECO:0000313" key="1">
    <source>
        <dbReference type="EMBL" id="KAG5572050.1"/>
    </source>
</evidence>
<dbReference type="AlphaFoldDB" id="A0A9J5W920"/>
<dbReference type="OrthoDB" id="1750259at2759"/>
<evidence type="ECO:0000313" key="2">
    <source>
        <dbReference type="Proteomes" id="UP000824120"/>
    </source>
</evidence>
<name>A0A9J5W920_SOLCO</name>
<accession>A0A9J5W920</accession>
<protein>
    <submittedName>
        <fullName evidence="1">Uncharacterized protein</fullName>
    </submittedName>
</protein>
<comment type="caution">
    <text evidence="1">The sequence shown here is derived from an EMBL/GenBank/DDBJ whole genome shotgun (WGS) entry which is preliminary data.</text>
</comment>
<proteinExistence type="predicted"/>
<reference evidence="1 2" key="1">
    <citation type="submission" date="2020-09" db="EMBL/GenBank/DDBJ databases">
        <title>De no assembly of potato wild relative species, Solanum commersonii.</title>
        <authorList>
            <person name="Cho K."/>
        </authorList>
    </citation>
    <scope>NUCLEOTIDE SEQUENCE [LARGE SCALE GENOMIC DNA]</scope>
    <source>
        <strain evidence="1">LZ3.2</strain>
        <tissue evidence="1">Leaf</tissue>
    </source>
</reference>